<name>A0ABX1QNR0_9PROT</name>
<dbReference type="InterPro" id="IPR003148">
    <property type="entry name" value="RCK_N"/>
</dbReference>
<evidence type="ECO:0000256" key="2">
    <source>
        <dbReference type="ARBA" id="ARBA00022448"/>
    </source>
</evidence>
<evidence type="ECO:0000256" key="10">
    <source>
        <dbReference type="SAM" id="Phobius"/>
    </source>
</evidence>
<keyword evidence="2" id="KW-0813">Transport</keyword>
<dbReference type="Proteomes" id="UP000669605">
    <property type="component" value="Unassembled WGS sequence"/>
</dbReference>
<evidence type="ECO:0000256" key="8">
    <source>
        <dbReference type="ARBA" id="ARBA00023136"/>
    </source>
</evidence>
<proteinExistence type="predicted"/>
<feature type="transmembrane region" description="Helical" evidence="10">
    <location>
        <begin position="220"/>
        <end position="241"/>
    </location>
</feature>
<keyword evidence="14" id="KW-1185">Reference proteome</keyword>
<keyword evidence="4" id="KW-1003">Cell membrane</keyword>
<dbReference type="PANTHER" id="PTHR32507">
    <property type="entry name" value="NA(+)/H(+) ANTIPORTER 1"/>
    <property type="match status" value="1"/>
</dbReference>
<evidence type="ECO:0000256" key="1">
    <source>
        <dbReference type="ARBA" id="ARBA00004651"/>
    </source>
</evidence>
<gene>
    <name evidence="13" type="ORF">GV368_06255</name>
</gene>
<feature type="transmembrane region" description="Helical" evidence="10">
    <location>
        <begin position="6"/>
        <end position="24"/>
    </location>
</feature>
<dbReference type="EMBL" id="JAAAUB010000007">
    <property type="protein sequence ID" value="NMH16705.1"/>
    <property type="molecule type" value="Genomic_DNA"/>
</dbReference>
<evidence type="ECO:0000256" key="9">
    <source>
        <dbReference type="SAM" id="MobiDB-lite"/>
    </source>
</evidence>
<protein>
    <submittedName>
        <fullName evidence="13">Sodium:proton antiporter</fullName>
    </submittedName>
</protein>
<feature type="transmembrane region" description="Helical" evidence="10">
    <location>
        <begin position="118"/>
        <end position="141"/>
    </location>
</feature>
<keyword evidence="6 10" id="KW-1133">Transmembrane helix</keyword>
<feature type="domain" description="RCK N-terminal" evidence="12">
    <location>
        <begin position="403"/>
        <end position="496"/>
    </location>
</feature>
<dbReference type="Pfam" id="PF02254">
    <property type="entry name" value="TrkA_N"/>
    <property type="match status" value="1"/>
</dbReference>
<evidence type="ECO:0000256" key="3">
    <source>
        <dbReference type="ARBA" id="ARBA00022449"/>
    </source>
</evidence>
<evidence type="ECO:0000256" key="6">
    <source>
        <dbReference type="ARBA" id="ARBA00022989"/>
    </source>
</evidence>
<keyword evidence="3" id="KW-0050">Antiport</keyword>
<dbReference type="Gene3D" id="1.20.1530.20">
    <property type="match status" value="1"/>
</dbReference>
<accession>A0ABX1QNR0</accession>
<feature type="region of interest" description="Disordered" evidence="9">
    <location>
        <begin position="599"/>
        <end position="618"/>
    </location>
</feature>
<feature type="transmembrane region" description="Helical" evidence="10">
    <location>
        <begin position="153"/>
        <end position="173"/>
    </location>
</feature>
<feature type="transmembrane region" description="Helical" evidence="10">
    <location>
        <begin position="54"/>
        <end position="77"/>
    </location>
</feature>
<dbReference type="Pfam" id="PF00999">
    <property type="entry name" value="Na_H_Exchanger"/>
    <property type="match status" value="1"/>
</dbReference>
<keyword evidence="5 10" id="KW-0812">Transmembrane</keyword>
<keyword evidence="7" id="KW-0406">Ion transport</keyword>
<dbReference type="PANTHER" id="PTHR32507:SF0">
    <property type="entry name" value="NA(+)_H(+) ANTIPORTER 2-RELATED"/>
    <property type="match status" value="1"/>
</dbReference>
<feature type="transmembrane region" description="Helical" evidence="10">
    <location>
        <begin position="185"/>
        <end position="208"/>
    </location>
</feature>
<evidence type="ECO:0000256" key="5">
    <source>
        <dbReference type="ARBA" id="ARBA00022692"/>
    </source>
</evidence>
<feature type="transmembrane region" description="Helical" evidence="10">
    <location>
        <begin position="334"/>
        <end position="354"/>
    </location>
</feature>
<feature type="transmembrane region" description="Helical" evidence="10">
    <location>
        <begin position="31"/>
        <end position="48"/>
    </location>
</feature>
<evidence type="ECO:0000313" key="13">
    <source>
        <dbReference type="EMBL" id="NMH16705.1"/>
    </source>
</evidence>
<evidence type="ECO:0000313" key="14">
    <source>
        <dbReference type="Proteomes" id="UP000669605"/>
    </source>
</evidence>
<organism evidence="13 14">
    <name type="scientific">Tepidiphilus baoligensis</name>
    <dbReference type="NCBI Taxonomy" id="2698687"/>
    <lineage>
        <taxon>Bacteria</taxon>
        <taxon>Pseudomonadati</taxon>
        <taxon>Pseudomonadota</taxon>
        <taxon>Hydrogenophilia</taxon>
        <taxon>Hydrogenophilales</taxon>
        <taxon>Hydrogenophilaceae</taxon>
        <taxon>Tepidiphilus</taxon>
    </lineage>
</organism>
<feature type="transmembrane region" description="Helical" evidence="10">
    <location>
        <begin position="89"/>
        <end position="112"/>
    </location>
</feature>
<feature type="domain" description="Cation/H+ exchanger transmembrane" evidence="11">
    <location>
        <begin position="17"/>
        <end position="387"/>
    </location>
</feature>
<dbReference type="InterPro" id="IPR036291">
    <property type="entry name" value="NAD(P)-bd_dom_sf"/>
</dbReference>
<dbReference type="RefSeq" id="WP_169115910.1">
    <property type="nucleotide sequence ID" value="NZ_JAAAUB010000007.1"/>
</dbReference>
<feature type="transmembrane region" description="Helical" evidence="10">
    <location>
        <begin position="366"/>
        <end position="390"/>
    </location>
</feature>
<evidence type="ECO:0000259" key="12">
    <source>
        <dbReference type="Pfam" id="PF02254"/>
    </source>
</evidence>
<dbReference type="InterPro" id="IPR006153">
    <property type="entry name" value="Cation/H_exchanger_TM"/>
</dbReference>
<comment type="subcellular location">
    <subcellularLocation>
        <location evidence="1">Cell membrane</location>
        <topology evidence="1">Multi-pass membrane protein</topology>
    </subcellularLocation>
</comment>
<evidence type="ECO:0000256" key="7">
    <source>
        <dbReference type="ARBA" id="ARBA00023065"/>
    </source>
</evidence>
<evidence type="ECO:0000259" key="11">
    <source>
        <dbReference type="Pfam" id="PF00999"/>
    </source>
</evidence>
<sequence>MHENILLTLAFIVVAGAAAQWVAWRTQIPAIVFLLILGIVAGPGLGFLDPDRLFGPVLFPLVSLAVAVILFEGSLTLRFSELRGMSQVVLRLVSLGALLTWAVAAAAAHVFVGLDWGLAGLFGALVMVTGPTVIVPLLRFVRPSAKVATVLRWEGIVIDPIGALAAVLVYQFLVSRALPDLPAWLALWVFVKAVAVGFAVGWIAAELLGRMLRHYLVPDYLDNVIVLAFVVGVFTAANMLAHEAGLLAVTVMGMRLANMKGVPLENILSFKETLTILLISVLFIVLAARLDVERLAEVGKGVVLVFLAIQFVAQPLKVWASTTGSGLRWQEKAMIAWIGPRGIVAAAVSALFALRLRELGHPGAEILVPLTFAVIIGTVLFAGGTARLAAQRLGVAEPRARGVLIVGAHRLGRELGLALTKLGFRTIVADTDYALVRTARMAGLETFFGNVVSKEADRRLDLVGVGYLLAMSPYPELNALAALRYQREFGRGNVYVLLTPEEVSKKRQQVLDRRYARLLGGPQVGLAELLVLFDRGGKVYTTRLSEAFTFEAYQERFAGRGQLLLAIDPKGNLRGVGPELTSRPGAEWYLLGVYLPAESEKSEDAGPGGQLEHAGARS</sequence>
<dbReference type="SUPFAM" id="SSF51735">
    <property type="entry name" value="NAD(P)-binding Rossmann-fold domains"/>
    <property type="match status" value="1"/>
</dbReference>
<evidence type="ECO:0000256" key="4">
    <source>
        <dbReference type="ARBA" id="ARBA00022475"/>
    </source>
</evidence>
<dbReference type="InterPro" id="IPR038770">
    <property type="entry name" value="Na+/solute_symporter_sf"/>
</dbReference>
<feature type="transmembrane region" description="Helical" evidence="10">
    <location>
        <begin position="302"/>
        <end position="322"/>
    </location>
</feature>
<dbReference type="Gene3D" id="3.40.50.720">
    <property type="entry name" value="NAD(P)-binding Rossmann-like Domain"/>
    <property type="match status" value="1"/>
</dbReference>
<keyword evidence="8 10" id="KW-0472">Membrane</keyword>
<comment type="caution">
    <text evidence="13">The sequence shown here is derived from an EMBL/GenBank/DDBJ whole genome shotgun (WGS) entry which is preliminary data.</text>
</comment>
<feature type="transmembrane region" description="Helical" evidence="10">
    <location>
        <begin position="273"/>
        <end position="290"/>
    </location>
</feature>
<reference evidence="13 14" key="1">
    <citation type="journal article" date="2020" name="Curr. Microbiol.">
        <title>Tepidiphilus baoligensis sp. nov., a Novel Bacterium of the Family Hydrogenophilaceae Isolated from an Oil Reservoir.</title>
        <authorList>
            <person name="Zhang X."/>
            <person name="Wang G."/>
            <person name="Ma X."/>
            <person name="Yu J."/>
            <person name="You J."/>
            <person name="Xue Y."/>
            <person name="Ma Y."/>
        </authorList>
    </citation>
    <scope>NUCLEOTIDE SEQUENCE [LARGE SCALE GENOMIC DNA]</scope>
    <source>
        <strain evidence="13 14">B18-69</strain>
    </source>
</reference>